<feature type="region of interest" description="Disordered" evidence="1">
    <location>
        <begin position="650"/>
        <end position="673"/>
    </location>
</feature>
<dbReference type="InParanoid" id="F4S666"/>
<feature type="region of interest" description="Disordered" evidence="1">
    <location>
        <begin position="285"/>
        <end position="310"/>
    </location>
</feature>
<keyword evidence="2" id="KW-0732">Signal</keyword>
<evidence type="ECO:0000256" key="1">
    <source>
        <dbReference type="SAM" id="MobiDB-lite"/>
    </source>
</evidence>
<sequence length="1436" mass="162919">MILVYWTIILVTLSQHRCVSVNLYKPAFRSTTEHFASETARDSIPTEEAMSSSIRSAQRSVLINNAPEPCAGQAERTAHNTLSDPVEAGKPQLLAHNMGQGIYHQSEMARTIHHFKPHLLNQQSTLQTHLNGPQDSHPICSHGEEYHEASPASIYSSPPLNCHSRSFGEFNDMGQQHLEPYLYSDHPIQHCSIQYGYHMPPPLVDPLSGITYVPYYPAVSISSPYSMHLLSDFQSPMIAPAYPSYNTPTPSYYWDQNNRPCESCQVELSNSYPEDSTRMHCQNPNSGFAFSPSEVNTSSSPHTQPEYSHSPGFQVTQLDTQFQQIGIGSQAKFSPLNSKTIKEKNPTRTIQTKEKAVIENGFSPPHVDKNVSEIGKTSVFDLKKLSGRTRNNVEENDFSQFKQRRIQRTNYSTGPNSSRHVNNLIASSMNAGGVAKCIDDSQGIVPNTSIGQTDKGLIGENWVSQQPQEDLPHTSGCLSNEHHTTHPNHKIMQLWPAGPEDNEEITRLMQSGKDSVSMDKHKLRISQETLDMDLWISKLKDAAGYLTFHTRKDLYNLESLKKDLVSDTTFIQTAKQPSDSPPTGATKKSITLPQLVTQKAYRRKGKAQPSTLQKTKNVYQYVKKEIVKHPTTDATKPTDTFSTLKEINSSLKESPEVPGAGFERITDNQSANLPCDKGPIDMIAQKEVKRLAESAGTPLLKKILQEGNTSENIGKYDDFQKVGKKLSLKSPEQTPEGWKIKVKLNTKANDIQKDHDHKNLSPEKLNFNQQFLVVSSHPKEKKERLSGSKRAPYIKADLKASSSTISDEDTGIAPPEVLARSNYGLLNKSSIFPDLKLVSYIENIPSKKQRLSALWIWMKINPELVLRRISTWASKDKLSSKATVINTPGINTQTQTSMNSVDSNPGMLKKVSAKVSDLKHSIYFPQIPPIQERVYSLWGCMKKTPDPILRRAKKIWDQRSSGENVKEVYDDEVLQGKVFEVTKGSKETPVGGVAIKPPEDLGGSSGSERMEDVVQDKYHDLSSNSNSKSDLKKIAWSSTHQNSAASQSNFIAGERLKKQISESNKEAAQYYSSILRLRNKKKFLLIEVTEEEYQHIKPSPMNEEILDFMKDNSSLSDAEFGRRSAAMYCQINQLKILEMTNDQGGLIPQRIKIHLLSFQADIPWANFTNLSKMELENMSVKIEVMYEEPSDVKAIEAIMNSEFEIRKGIISYLLKRKDLSKWWNEERLQEGRKQGIDLVRLLTIGDILEFGELNIGRTSLENTKEVPRKMEILYEKFVLQNNVLPWHDSHERAWLESQPELWKLYQERFQVVILAFETLDSSHIYTLSSYDVGNNMHTWWHFGDYLMWIDEGIDHQLIMEIGDSLKLGKDRANNAKILASVNWKKKLERYDHKTKLKIKTYFEKRRILYCSELQFKAPLSTTEWLKRTLHFLISWL</sequence>
<accession>F4S666</accession>
<organism evidence="4">
    <name type="scientific">Melampsora larici-populina (strain 98AG31 / pathotype 3-4-7)</name>
    <name type="common">Poplar leaf rust fungus</name>
    <dbReference type="NCBI Taxonomy" id="747676"/>
    <lineage>
        <taxon>Eukaryota</taxon>
        <taxon>Fungi</taxon>
        <taxon>Dikarya</taxon>
        <taxon>Basidiomycota</taxon>
        <taxon>Pucciniomycotina</taxon>
        <taxon>Pucciniomycetes</taxon>
        <taxon>Pucciniales</taxon>
        <taxon>Melampsoraceae</taxon>
        <taxon>Melampsora</taxon>
    </lineage>
</organism>
<gene>
    <name evidence="3" type="ORF">MELLADRAFT_68270</name>
</gene>
<evidence type="ECO:0000313" key="3">
    <source>
        <dbReference type="EMBL" id="EGF99896.1"/>
    </source>
</evidence>
<evidence type="ECO:0000313" key="4">
    <source>
        <dbReference type="Proteomes" id="UP000001072"/>
    </source>
</evidence>
<dbReference type="OrthoDB" id="2496674at2759"/>
<keyword evidence="4" id="KW-1185">Reference proteome</keyword>
<name>F4S666_MELLP</name>
<reference evidence="4" key="1">
    <citation type="journal article" date="2011" name="Proc. Natl. Acad. Sci. U.S.A.">
        <title>Obligate biotrophy features unraveled by the genomic analysis of rust fungi.</title>
        <authorList>
            <person name="Duplessis S."/>
            <person name="Cuomo C.A."/>
            <person name="Lin Y.-C."/>
            <person name="Aerts A."/>
            <person name="Tisserant E."/>
            <person name="Veneault-Fourrey C."/>
            <person name="Joly D.L."/>
            <person name="Hacquard S."/>
            <person name="Amselem J."/>
            <person name="Cantarel B.L."/>
            <person name="Chiu R."/>
            <person name="Coutinho P.M."/>
            <person name="Feau N."/>
            <person name="Field M."/>
            <person name="Frey P."/>
            <person name="Gelhaye E."/>
            <person name="Goldberg J."/>
            <person name="Grabherr M.G."/>
            <person name="Kodira C.D."/>
            <person name="Kohler A."/>
            <person name="Kuees U."/>
            <person name="Lindquist E.A."/>
            <person name="Lucas S.M."/>
            <person name="Mago R."/>
            <person name="Mauceli E."/>
            <person name="Morin E."/>
            <person name="Murat C."/>
            <person name="Pangilinan J.L."/>
            <person name="Park R."/>
            <person name="Pearson M."/>
            <person name="Quesneville H."/>
            <person name="Rouhier N."/>
            <person name="Sakthikumar S."/>
            <person name="Salamov A.A."/>
            <person name="Schmutz J."/>
            <person name="Selles B."/>
            <person name="Shapiro H."/>
            <person name="Tanguay P."/>
            <person name="Tuskan G.A."/>
            <person name="Henrissat B."/>
            <person name="Van de Peer Y."/>
            <person name="Rouze P."/>
            <person name="Ellis J.G."/>
            <person name="Dodds P.N."/>
            <person name="Schein J.E."/>
            <person name="Zhong S."/>
            <person name="Hamelin R.C."/>
            <person name="Grigoriev I.V."/>
            <person name="Szabo L.J."/>
            <person name="Martin F."/>
        </authorList>
    </citation>
    <scope>NUCLEOTIDE SEQUENCE [LARGE SCALE GENOMIC DNA]</scope>
    <source>
        <strain evidence="4">98AG31 / pathotype 3-4-7</strain>
    </source>
</reference>
<dbReference type="RefSeq" id="XP_007416820.1">
    <property type="nucleotide sequence ID" value="XM_007416758.1"/>
</dbReference>
<proteinExistence type="predicted"/>
<feature type="chain" id="PRO_5003315859" evidence="2">
    <location>
        <begin position="19"/>
        <end position="1436"/>
    </location>
</feature>
<protein>
    <submittedName>
        <fullName evidence="3">Uncharacterized protein</fullName>
    </submittedName>
</protein>
<feature type="signal peptide" evidence="2">
    <location>
        <begin position="1"/>
        <end position="18"/>
    </location>
</feature>
<dbReference type="VEuPathDB" id="FungiDB:MELLADRAFT_68270"/>
<dbReference type="EMBL" id="GL883153">
    <property type="protein sequence ID" value="EGF99896.1"/>
    <property type="molecule type" value="Genomic_DNA"/>
</dbReference>
<evidence type="ECO:0000256" key="2">
    <source>
        <dbReference type="SAM" id="SignalP"/>
    </source>
</evidence>
<feature type="region of interest" description="Disordered" evidence="1">
    <location>
        <begin position="989"/>
        <end position="1009"/>
    </location>
</feature>
<dbReference type="HOGENOM" id="CLU_248422_0_0_1"/>
<dbReference type="Proteomes" id="UP000001072">
    <property type="component" value="Unassembled WGS sequence"/>
</dbReference>
<dbReference type="GeneID" id="18931004"/>
<dbReference type="KEGG" id="mlr:MELLADRAFT_68270"/>